<evidence type="ECO:0000259" key="1">
    <source>
        <dbReference type="SMART" id="SM00256"/>
    </source>
</evidence>
<keyword evidence="3" id="KW-1185">Reference proteome</keyword>
<dbReference type="AlphaFoldDB" id="A0A5J9SIT4"/>
<protein>
    <recommendedName>
        <fullName evidence="1">F-box domain-containing protein</fullName>
    </recommendedName>
</protein>
<reference evidence="2 3" key="1">
    <citation type="journal article" date="2019" name="Sci. Rep.">
        <title>A high-quality genome of Eragrostis curvula grass provides insights into Poaceae evolution and supports new strategies to enhance forage quality.</title>
        <authorList>
            <person name="Carballo J."/>
            <person name="Santos B.A.C.M."/>
            <person name="Zappacosta D."/>
            <person name="Garbus I."/>
            <person name="Selva J.P."/>
            <person name="Gallo C.A."/>
            <person name="Diaz A."/>
            <person name="Albertini E."/>
            <person name="Caccamo M."/>
            <person name="Echenique V."/>
        </authorList>
    </citation>
    <scope>NUCLEOTIDE SEQUENCE [LARGE SCALE GENOMIC DNA]</scope>
    <source>
        <strain evidence="3">cv. Victoria</strain>
        <tissue evidence="2">Leaf</tissue>
    </source>
</reference>
<dbReference type="PANTHER" id="PTHR34591">
    <property type="entry name" value="OS03G0653100 PROTEIN-RELATED"/>
    <property type="match status" value="1"/>
</dbReference>
<dbReference type="SMART" id="SM00256">
    <property type="entry name" value="FBOX"/>
    <property type="match status" value="1"/>
</dbReference>
<feature type="domain" description="F-box" evidence="1">
    <location>
        <begin position="9"/>
        <end position="49"/>
    </location>
</feature>
<dbReference type="Pfam" id="PF12937">
    <property type="entry name" value="F-box-like"/>
    <property type="match status" value="1"/>
</dbReference>
<gene>
    <name evidence="2" type="ORF">EJB05_56147</name>
</gene>
<dbReference type="InterPro" id="IPR036047">
    <property type="entry name" value="F-box-like_dom_sf"/>
</dbReference>
<proteinExistence type="predicted"/>
<evidence type="ECO:0000313" key="2">
    <source>
        <dbReference type="EMBL" id="TVT98535.1"/>
    </source>
</evidence>
<dbReference type="Proteomes" id="UP000324897">
    <property type="component" value="Unassembled WGS sequence"/>
</dbReference>
<dbReference type="InterPro" id="IPR001810">
    <property type="entry name" value="F-box_dom"/>
</dbReference>
<dbReference type="Gramene" id="TVT98535">
    <property type="protein sequence ID" value="TVT98535"/>
    <property type="gene ID" value="EJB05_56147"/>
</dbReference>
<feature type="non-terminal residue" evidence="2">
    <location>
        <position position="1"/>
    </location>
</feature>
<dbReference type="Gene3D" id="1.20.1280.50">
    <property type="match status" value="1"/>
</dbReference>
<name>A0A5J9SIT4_9POAL</name>
<sequence length="99" mass="10794">METHLADLLPDDVLADVLGRLVPRDLALSRTVCKAWCAVVDARRLLRAELLPLSLAGIFINFHGYVSGRRSRAESVQPGDRIVCFPASLPAAKRGAGYH</sequence>
<evidence type="ECO:0000313" key="3">
    <source>
        <dbReference type="Proteomes" id="UP000324897"/>
    </source>
</evidence>
<accession>A0A5J9SIT4</accession>
<comment type="caution">
    <text evidence="2">The sequence shown here is derived from an EMBL/GenBank/DDBJ whole genome shotgun (WGS) entry which is preliminary data.</text>
</comment>
<dbReference type="EMBL" id="RWGY01000843">
    <property type="protein sequence ID" value="TVT98535.1"/>
    <property type="molecule type" value="Genomic_DNA"/>
</dbReference>
<dbReference type="SUPFAM" id="SSF81383">
    <property type="entry name" value="F-box domain"/>
    <property type="match status" value="1"/>
</dbReference>
<organism evidence="2 3">
    <name type="scientific">Eragrostis curvula</name>
    <name type="common">weeping love grass</name>
    <dbReference type="NCBI Taxonomy" id="38414"/>
    <lineage>
        <taxon>Eukaryota</taxon>
        <taxon>Viridiplantae</taxon>
        <taxon>Streptophyta</taxon>
        <taxon>Embryophyta</taxon>
        <taxon>Tracheophyta</taxon>
        <taxon>Spermatophyta</taxon>
        <taxon>Magnoliopsida</taxon>
        <taxon>Liliopsida</taxon>
        <taxon>Poales</taxon>
        <taxon>Poaceae</taxon>
        <taxon>PACMAD clade</taxon>
        <taxon>Chloridoideae</taxon>
        <taxon>Eragrostideae</taxon>
        <taxon>Eragrostidinae</taxon>
        <taxon>Eragrostis</taxon>
    </lineage>
</organism>